<dbReference type="PROSITE" id="PS51257">
    <property type="entry name" value="PROKAR_LIPOPROTEIN"/>
    <property type="match status" value="1"/>
</dbReference>
<evidence type="ECO:0000313" key="4">
    <source>
        <dbReference type="Proteomes" id="UP000662747"/>
    </source>
</evidence>
<name>A0ABX7PAX6_9BACT</name>
<gene>
    <name evidence="3" type="ORF">JY651_22645</name>
</gene>
<accession>A0ABX7PAX6</accession>
<keyword evidence="1" id="KW-0175">Coiled coil</keyword>
<protein>
    <recommendedName>
        <fullName evidence="5">Tetratricopeptide repeat protein</fullName>
    </recommendedName>
</protein>
<evidence type="ECO:0000313" key="3">
    <source>
        <dbReference type="EMBL" id="QSQ27540.1"/>
    </source>
</evidence>
<keyword evidence="4" id="KW-1185">Reference proteome</keyword>
<dbReference type="EMBL" id="CP071090">
    <property type="protein sequence ID" value="QSQ27540.1"/>
    <property type="molecule type" value="Genomic_DNA"/>
</dbReference>
<dbReference type="InterPro" id="IPR011990">
    <property type="entry name" value="TPR-like_helical_dom_sf"/>
</dbReference>
<evidence type="ECO:0000256" key="1">
    <source>
        <dbReference type="SAM" id="Coils"/>
    </source>
</evidence>
<proteinExistence type="predicted"/>
<reference evidence="3 4" key="1">
    <citation type="submission" date="2021-02" db="EMBL/GenBank/DDBJ databases">
        <title>De Novo genome assembly of isolated myxobacteria.</title>
        <authorList>
            <person name="Stevens D.C."/>
        </authorList>
    </citation>
    <scope>NUCLEOTIDE SEQUENCE [LARGE SCALE GENOMIC DNA]</scope>
    <source>
        <strain evidence="4">SCPEA02</strain>
    </source>
</reference>
<sequence length="375" mass="40489">MRQREAWVAWCALVLTACSGSMSAKSTAPLYVTTSGALAVANLDHLIAQQRDAAGAEELLLVRARFLADYEALDRASTLAEGRVETGRELLQRAKARSAVHRFADALTDVNAAEHAGVDAGRSQALRASILVATGHAGEVVAQLEADAAHHPGFASRSALAGAYAALGRYDEADRLYVEALADLDTTSPFPYAWVYFARGLMWTEQAGDPARGEAMYTRALVHLPEFATANIHLAELEVARGELKSAMARLESVVASSREPEALALLGELHVRTGEAERGSSEIAQARQRFESLLERHPLAFADHAAEFYLGPGANAERAWVLAQQNLAGRETDRALTLAVQAARATGRKDEVCALASRVRVRPEQVKDDCQRRP</sequence>
<evidence type="ECO:0000256" key="2">
    <source>
        <dbReference type="SAM" id="SignalP"/>
    </source>
</evidence>
<dbReference type="Gene3D" id="1.25.40.10">
    <property type="entry name" value="Tetratricopeptide repeat domain"/>
    <property type="match status" value="1"/>
</dbReference>
<dbReference type="RefSeq" id="WP_206729061.1">
    <property type="nucleotide sequence ID" value="NZ_CP071090.1"/>
</dbReference>
<organism evidence="3 4">
    <name type="scientific">Pyxidicoccus parkwayensis</name>
    <dbReference type="NCBI Taxonomy" id="2813578"/>
    <lineage>
        <taxon>Bacteria</taxon>
        <taxon>Pseudomonadati</taxon>
        <taxon>Myxococcota</taxon>
        <taxon>Myxococcia</taxon>
        <taxon>Myxococcales</taxon>
        <taxon>Cystobacterineae</taxon>
        <taxon>Myxococcaceae</taxon>
        <taxon>Pyxidicoccus</taxon>
    </lineage>
</organism>
<feature type="chain" id="PRO_5046837927" description="Tetratricopeptide repeat protein" evidence="2">
    <location>
        <begin position="25"/>
        <end position="375"/>
    </location>
</feature>
<dbReference type="Pfam" id="PF14559">
    <property type="entry name" value="TPR_19"/>
    <property type="match status" value="1"/>
</dbReference>
<feature type="coiled-coil region" evidence="1">
    <location>
        <begin position="234"/>
        <end position="297"/>
    </location>
</feature>
<evidence type="ECO:0008006" key="5">
    <source>
        <dbReference type="Google" id="ProtNLM"/>
    </source>
</evidence>
<keyword evidence="2" id="KW-0732">Signal</keyword>
<dbReference type="Proteomes" id="UP000662747">
    <property type="component" value="Chromosome"/>
</dbReference>
<dbReference type="SUPFAM" id="SSF48452">
    <property type="entry name" value="TPR-like"/>
    <property type="match status" value="1"/>
</dbReference>
<feature type="signal peptide" evidence="2">
    <location>
        <begin position="1"/>
        <end position="24"/>
    </location>
</feature>